<organism evidence="1 2">
    <name type="scientific">Leptolyngbya boryana NIES-2135</name>
    <dbReference type="NCBI Taxonomy" id="1973484"/>
    <lineage>
        <taxon>Bacteria</taxon>
        <taxon>Bacillati</taxon>
        <taxon>Cyanobacteriota</taxon>
        <taxon>Cyanophyceae</taxon>
        <taxon>Leptolyngbyales</taxon>
        <taxon>Leptolyngbyaceae</taxon>
        <taxon>Leptolyngbya group</taxon>
        <taxon>Leptolyngbya</taxon>
    </lineage>
</organism>
<evidence type="ECO:0008006" key="3">
    <source>
        <dbReference type="Google" id="ProtNLM"/>
    </source>
</evidence>
<dbReference type="AlphaFoldDB" id="A0A1Z4J9J4"/>
<reference evidence="1 2" key="1">
    <citation type="submission" date="2017-06" db="EMBL/GenBank/DDBJ databases">
        <title>Genome sequencing of cyanobaciteial culture collection at National Institute for Environmental Studies (NIES).</title>
        <authorList>
            <person name="Hirose Y."/>
            <person name="Shimura Y."/>
            <person name="Fujisawa T."/>
            <person name="Nakamura Y."/>
            <person name="Kawachi M."/>
        </authorList>
    </citation>
    <scope>NUCLEOTIDE SEQUENCE [LARGE SCALE GENOMIC DNA]</scope>
    <source>
        <strain evidence="1 2">NIES-2135</strain>
    </source>
</reference>
<sequence>MIQELDTVILTSDIQENGLRAGDRGAVVHCYSDGQAFEIEFINAKGHTIALLTLAPADIQLETTQSRNKVAS</sequence>
<gene>
    <name evidence="1" type="ORF">NIES2135_02440</name>
</gene>
<dbReference type="EMBL" id="AP018203">
    <property type="protein sequence ID" value="BAY53439.1"/>
    <property type="molecule type" value="Genomic_DNA"/>
</dbReference>
<protein>
    <recommendedName>
        <fullName evidence="3">DUF4926 domain-containing protein</fullName>
    </recommendedName>
</protein>
<name>A0A1Z4J9J4_LEPBY</name>
<evidence type="ECO:0000313" key="1">
    <source>
        <dbReference type="EMBL" id="BAY53439.1"/>
    </source>
</evidence>
<dbReference type="Proteomes" id="UP000217895">
    <property type="component" value="Chromosome"/>
</dbReference>
<evidence type="ECO:0000313" key="2">
    <source>
        <dbReference type="Proteomes" id="UP000217895"/>
    </source>
</evidence>
<accession>A0A1Z4J9J4</accession>
<dbReference type="InterPro" id="IPR032568">
    <property type="entry name" value="DUF4926"/>
</dbReference>
<dbReference type="Pfam" id="PF16277">
    <property type="entry name" value="DUF4926"/>
    <property type="match status" value="1"/>
</dbReference>
<keyword evidence="2" id="KW-1185">Reference proteome</keyword>
<proteinExistence type="predicted"/>